<sequence>MSLKKKLTFEELVQENRQQILKDHLLMEKIELNLESRMHQSVRKIEEKKIN</sequence>
<proteinExistence type="predicted"/>
<accession>A0A2A2IDN6</accession>
<evidence type="ECO:0000313" key="2">
    <source>
        <dbReference type="Proteomes" id="UP000218887"/>
    </source>
</evidence>
<dbReference type="OrthoDB" id="2691917at2"/>
<dbReference type="InterPro" id="IPR025004">
    <property type="entry name" value="SenN/SenS"/>
</dbReference>
<keyword evidence="2" id="KW-1185">Reference proteome</keyword>
<dbReference type="AlphaFoldDB" id="A0A2A2IDN6"/>
<name>A0A2A2IDN6_9BACI</name>
<reference evidence="1 2" key="1">
    <citation type="submission" date="2017-08" db="EMBL/GenBank/DDBJ databases">
        <title>Virgibacillus indicus sp. nov. and Virgibacillus profoundi sp. nov, two moderately halophilic bacteria isolated from marine sediment by using the Microfluidic Streak Plate.</title>
        <authorList>
            <person name="Xu B."/>
            <person name="Hu B."/>
            <person name="Wang J."/>
            <person name="Zhu Y."/>
            <person name="Huang L."/>
            <person name="Du W."/>
            <person name="Huang Y."/>
        </authorList>
    </citation>
    <scope>NUCLEOTIDE SEQUENCE [LARGE SCALE GENOMIC DNA]</scope>
    <source>
        <strain evidence="1 2">IO3-P3-H5</strain>
    </source>
</reference>
<protein>
    <submittedName>
        <fullName evidence="1">FbpB family small basic protein</fullName>
    </submittedName>
</protein>
<comment type="caution">
    <text evidence="1">The sequence shown here is derived from an EMBL/GenBank/DDBJ whole genome shotgun (WGS) entry which is preliminary data.</text>
</comment>
<dbReference type="EMBL" id="NPOA01000007">
    <property type="protein sequence ID" value="PAV29384.1"/>
    <property type="molecule type" value="Genomic_DNA"/>
</dbReference>
<dbReference type="RefSeq" id="WP_095655587.1">
    <property type="nucleotide sequence ID" value="NZ_NPOA01000007.1"/>
</dbReference>
<dbReference type="Pfam" id="PF13040">
    <property type="entry name" value="Fur_reg_FbpB"/>
    <property type="match status" value="1"/>
</dbReference>
<gene>
    <name evidence="1" type="ORF">CIL05_10975</name>
</gene>
<dbReference type="Proteomes" id="UP000218887">
    <property type="component" value="Unassembled WGS sequence"/>
</dbReference>
<evidence type="ECO:0000313" key="1">
    <source>
        <dbReference type="EMBL" id="PAV29384.1"/>
    </source>
</evidence>
<organism evidence="1 2">
    <name type="scientific">Virgibacillus profundi</name>
    <dbReference type="NCBI Taxonomy" id="2024555"/>
    <lineage>
        <taxon>Bacteria</taxon>
        <taxon>Bacillati</taxon>
        <taxon>Bacillota</taxon>
        <taxon>Bacilli</taxon>
        <taxon>Bacillales</taxon>
        <taxon>Bacillaceae</taxon>
        <taxon>Virgibacillus</taxon>
    </lineage>
</organism>